<dbReference type="Pfam" id="PF07715">
    <property type="entry name" value="Plug"/>
    <property type="match status" value="1"/>
</dbReference>
<dbReference type="STRING" id="1642647.PSM36_0431"/>
<dbReference type="SUPFAM" id="SSF49464">
    <property type="entry name" value="Carboxypeptidase regulatory domain-like"/>
    <property type="match status" value="1"/>
</dbReference>
<keyword evidence="6 8" id="KW-0472">Membrane</keyword>
<evidence type="ECO:0000259" key="11">
    <source>
        <dbReference type="Pfam" id="PF07715"/>
    </source>
</evidence>
<dbReference type="Gene3D" id="2.40.170.20">
    <property type="entry name" value="TonB-dependent receptor, beta-barrel domain"/>
    <property type="match status" value="1"/>
</dbReference>
<dbReference type="Gene3D" id="2.60.40.1120">
    <property type="entry name" value="Carboxypeptidase-like, regulatory domain"/>
    <property type="match status" value="1"/>
</dbReference>
<feature type="domain" description="TonB-dependent receptor plug" evidence="11">
    <location>
        <begin position="122"/>
        <end position="227"/>
    </location>
</feature>
<name>A0A1R3SSE5_9BACT</name>
<dbReference type="EMBL" id="LT605205">
    <property type="protein sequence ID" value="SCD19263.1"/>
    <property type="molecule type" value="Genomic_DNA"/>
</dbReference>
<evidence type="ECO:0000256" key="9">
    <source>
        <dbReference type="RuleBase" id="RU003357"/>
    </source>
</evidence>
<sequence length="1084" mass="121801">MTEKQMTSKNMLRVNLLAACVLFWCTVYSQNVTLRGTVKDANNLPLIGVNVVEKGTTNGTITDIDGNYTLSAPSGATIVFSYIGFATQEVQWDGQSVLNMVLQEDAELLDEVVVVGYGTSKKVNLTGAVEQVTSEVFENRPVNNMTQALVGVIPNLNIQLSDGKPTQSPSYNVRGTTSIGQGGSALVLVDGVEGDPRMLNPNDIESVSVLKDAASASIYGARAAFGVVLITTKSASKGRTSLNYTGNFTSKRPTTVPDNITDSYPWAKSFSDAWANWNDNGNTPTAINKTMSFSPAYLEEIKRRWEDPSLPRIEVNPVTGAYEYYYSTDWYKELYKDSFFAQDHNISMSGGNDLASFYLSGRYNGEDGLYKYNTDKYSMYNLRGRGNIQIFKWLNIDNNVEYSSMKYRQPVNVGEGSNIWRNMADEAHPLAPLTNPDGTLSFPAAYTLGDRYLGKNGADLHQNIIKNKTALEAVFLDKSLTLRADFTFQNTEYGHQQVRVQVPYSRYEGQTGYTGTNTNDLQERRSTTDYLATNVYANYIKSFEQKHNFEFLAGFNYEQSVYKNVTMTRNGIVYEDARDINLALGNNITTSGGYSKWRIAGSFFRINYNFMERYLLEVNGRYDGSSKFPSNQQWAFFPSISAGWRLSEESFWQVDPNAISNVKFRISYGSLGNGSISPYTFTENFGISQSGRILGDTRPQRTAQPGVIPNSLTWETATTGNIGLDINALNNRLSFTGDIYRRWTDDMYTVGPSVPAIFGTSVPKGNYGALETTGWEISLHWTDRFILGGKPFNYSVRATLADSKSVITDYYNPDKNLTDYYIGQTIGEIWGYRVEGLFQSEEEIANSPSQSNILAHNTRRNYVGDLKFRNLNGDDEIYHGLNRADDSGDKTIIGNNSARYVYGFNLGADWNRFFLTAFFQGVGKQQWYPSREARFWGQYNRPYNAYPRWQEDQQFRPELQNFDAYLPLISGYTAQNANGQLALPNDRYLQNVAYIRLKNLHFGYTLPTGISSKIQANDIKIYLSGENLWTWSPLYKITRDTDVTNIWGAGTQLTGLNSDDRRTDGDGYNYPTLQSISLGLSINF</sequence>
<evidence type="ECO:0000256" key="4">
    <source>
        <dbReference type="ARBA" id="ARBA00022692"/>
    </source>
</evidence>
<dbReference type="PROSITE" id="PS52016">
    <property type="entry name" value="TONB_DEPENDENT_REC_3"/>
    <property type="match status" value="1"/>
</dbReference>
<accession>A0A1R3SSE5</accession>
<evidence type="ECO:0000313" key="13">
    <source>
        <dbReference type="Proteomes" id="UP000187464"/>
    </source>
</evidence>
<keyword evidence="13" id="KW-1185">Reference proteome</keyword>
<keyword evidence="5 9" id="KW-0798">TonB box</keyword>
<dbReference type="NCBIfam" id="TIGR04056">
    <property type="entry name" value="OMP_RagA_SusC"/>
    <property type="match status" value="1"/>
</dbReference>
<keyword evidence="3 8" id="KW-1134">Transmembrane beta strand</keyword>
<reference evidence="12 13" key="1">
    <citation type="submission" date="2016-08" db="EMBL/GenBank/DDBJ databases">
        <authorList>
            <person name="Seilhamer J.J."/>
        </authorList>
    </citation>
    <scope>NUCLEOTIDE SEQUENCE [LARGE SCALE GENOMIC DNA]</scope>
    <source>
        <strain evidence="12">M3/6</strain>
    </source>
</reference>
<dbReference type="NCBIfam" id="TIGR04057">
    <property type="entry name" value="SusC_RagA_signa"/>
    <property type="match status" value="1"/>
</dbReference>
<dbReference type="Proteomes" id="UP000187464">
    <property type="component" value="Chromosome I"/>
</dbReference>
<comment type="subcellular location">
    <subcellularLocation>
        <location evidence="1 8">Cell outer membrane</location>
        <topology evidence="1 8">Multi-pass membrane protein</topology>
    </subcellularLocation>
</comment>
<dbReference type="InterPro" id="IPR039426">
    <property type="entry name" value="TonB-dep_rcpt-like"/>
</dbReference>
<evidence type="ECO:0000256" key="2">
    <source>
        <dbReference type="ARBA" id="ARBA00022448"/>
    </source>
</evidence>
<dbReference type="InterPro" id="IPR000531">
    <property type="entry name" value="Beta-barrel_TonB"/>
</dbReference>
<dbReference type="AlphaFoldDB" id="A0A1R3SSE5"/>
<evidence type="ECO:0000259" key="10">
    <source>
        <dbReference type="Pfam" id="PF00593"/>
    </source>
</evidence>
<dbReference type="FunFam" id="2.60.40.1120:FF:000003">
    <property type="entry name" value="Outer membrane protein Omp121"/>
    <property type="match status" value="1"/>
</dbReference>
<evidence type="ECO:0000256" key="8">
    <source>
        <dbReference type="PROSITE-ProRule" id="PRU01360"/>
    </source>
</evidence>
<evidence type="ECO:0000256" key="3">
    <source>
        <dbReference type="ARBA" id="ARBA00022452"/>
    </source>
</evidence>
<evidence type="ECO:0000256" key="1">
    <source>
        <dbReference type="ARBA" id="ARBA00004571"/>
    </source>
</evidence>
<feature type="domain" description="TonB-dependent receptor-like beta-barrel" evidence="10">
    <location>
        <begin position="444"/>
        <end position="910"/>
    </location>
</feature>
<dbReference type="InterPro" id="IPR023997">
    <property type="entry name" value="TonB-dep_OMP_SusC/RagA_CS"/>
</dbReference>
<dbReference type="InterPro" id="IPR023996">
    <property type="entry name" value="TonB-dep_OMP_SusC/RagA"/>
</dbReference>
<keyword evidence="2 8" id="KW-0813">Transport</keyword>
<dbReference type="Pfam" id="PF00593">
    <property type="entry name" value="TonB_dep_Rec_b-barrel"/>
    <property type="match status" value="1"/>
</dbReference>
<dbReference type="InterPro" id="IPR012910">
    <property type="entry name" value="Plug_dom"/>
</dbReference>
<dbReference type="Pfam" id="PF13715">
    <property type="entry name" value="CarbopepD_reg_2"/>
    <property type="match status" value="1"/>
</dbReference>
<evidence type="ECO:0000256" key="6">
    <source>
        <dbReference type="ARBA" id="ARBA00023136"/>
    </source>
</evidence>
<dbReference type="InterPro" id="IPR008969">
    <property type="entry name" value="CarboxyPept-like_regulatory"/>
</dbReference>
<gene>
    <name evidence="12" type="ORF">PSM36_0431</name>
</gene>
<dbReference type="InterPro" id="IPR036942">
    <property type="entry name" value="Beta-barrel_TonB_sf"/>
</dbReference>
<evidence type="ECO:0000256" key="5">
    <source>
        <dbReference type="ARBA" id="ARBA00023077"/>
    </source>
</evidence>
<proteinExistence type="inferred from homology"/>
<protein>
    <submittedName>
        <fullName evidence="12">SusC family</fullName>
    </submittedName>
</protein>
<dbReference type="InterPro" id="IPR037066">
    <property type="entry name" value="Plug_dom_sf"/>
</dbReference>
<evidence type="ECO:0000256" key="7">
    <source>
        <dbReference type="ARBA" id="ARBA00023237"/>
    </source>
</evidence>
<dbReference type="SUPFAM" id="SSF56935">
    <property type="entry name" value="Porins"/>
    <property type="match status" value="1"/>
</dbReference>
<organism evidence="12 13">
    <name type="scientific">Proteiniphilum saccharofermentans</name>
    <dbReference type="NCBI Taxonomy" id="1642647"/>
    <lineage>
        <taxon>Bacteria</taxon>
        <taxon>Pseudomonadati</taxon>
        <taxon>Bacteroidota</taxon>
        <taxon>Bacteroidia</taxon>
        <taxon>Bacteroidales</taxon>
        <taxon>Dysgonomonadaceae</taxon>
        <taxon>Proteiniphilum</taxon>
    </lineage>
</organism>
<dbReference type="Gene3D" id="2.170.130.10">
    <property type="entry name" value="TonB-dependent receptor, plug domain"/>
    <property type="match status" value="1"/>
</dbReference>
<comment type="similarity">
    <text evidence="8 9">Belongs to the TonB-dependent receptor family.</text>
</comment>
<dbReference type="GO" id="GO:0009279">
    <property type="term" value="C:cell outer membrane"/>
    <property type="evidence" value="ECO:0007669"/>
    <property type="project" value="UniProtKB-SubCell"/>
</dbReference>
<dbReference type="KEGG" id="psac:PSM36_0431"/>
<keyword evidence="7 8" id="KW-0998">Cell outer membrane</keyword>
<keyword evidence="4 8" id="KW-0812">Transmembrane</keyword>
<evidence type="ECO:0000313" key="12">
    <source>
        <dbReference type="EMBL" id="SCD19263.1"/>
    </source>
</evidence>